<gene>
    <name evidence="3" type="ORF">GNLVRS02_ARAD1C05720g</name>
</gene>
<reference evidence="3" key="1">
    <citation type="submission" date="2014-02" db="EMBL/GenBank/DDBJ databases">
        <authorList>
            <person name="Genoscope - CEA"/>
        </authorList>
    </citation>
    <scope>NUCLEOTIDE SEQUENCE</scope>
    <source>
        <strain evidence="3">LS3</strain>
    </source>
</reference>
<dbReference type="PANTHER" id="PTHR43056:SF10">
    <property type="entry name" value="COCE_NOND FAMILY, PUTATIVE (AFU_ORTHOLOGUE AFUA_7G00600)-RELATED"/>
    <property type="match status" value="1"/>
</dbReference>
<dbReference type="InterPro" id="IPR013736">
    <property type="entry name" value="Xaa-Pro_dipept_C"/>
</dbReference>
<evidence type="ECO:0000313" key="3">
    <source>
        <dbReference type="EMBL" id="CDP34145.1"/>
    </source>
</evidence>
<evidence type="ECO:0000256" key="1">
    <source>
        <dbReference type="ARBA" id="ARBA00022801"/>
    </source>
</evidence>
<dbReference type="InterPro" id="IPR050585">
    <property type="entry name" value="Xaa-Pro_dipeptidyl-ppase/CocE"/>
</dbReference>
<dbReference type="AlphaFoldDB" id="A0A060SZ48"/>
<accession>A0A060SZ48</accession>
<dbReference type="SUPFAM" id="SSF49785">
    <property type="entry name" value="Galactose-binding domain-like"/>
    <property type="match status" value="1"/>
</dbReference>
<dbReference type="InterPro" id="IPR008979">
    <property type="entry name" value="Galactose-bd-like_sf"/>
</dbReference>
<organism evidence="3">
    <name type="scientific">Blastobotrys adeninivorans</name>
    <name type="common">Yeast</name>
    <name type="synonym">Arxula adeninivorans</name>
    <dbReference type="NCBI Taxonomy" id="409370"/>
    <lineage>
        <taxon>Eukaryota</taxon>
        <taxon>Fungi</taxon>
        <taxon>Dikarya</taxon>
        <taxon>Ascomycota</taxon>
        <taxon>Saccharomycotina</taxon>
        <taxon>Dipodascomycetes</taxon>
        <taxon>Dipodascales</taxon>
        <taxon>Trichomonascaceae</taxon>
        <taxon>Blastobotrys</taxon>
    </lineage>
</organism>
<dbReference type="SUPFAM" id="SSF53474">
    <property type="entry name" value="alpha/beta-Hydrolases"/>
    <property type="match status" value="1"/>
</dbReference>
<dbReference type="Pfam" id="PF08530">
    <property type="entry name" value="PepX_C"/>
    <property type="match status" value="1"/>
</dbReference>
<proteinExistence type="predicted"/>
<dbReference type="InterPro" id="IPR029058">
    <property type="entry name" value="AB_hydrolase_fold"/>
</dbReference>
<evidence type="ECO:0000259" key="2">
    <source>
        <dbReference type="SMART" id="SM00939"/>
    </source>
</evidence>
<keyword evidence="1" id="KW-0378">Hydrolase</keyword>
<dbReference type="GO" id="GO:0008239">
    <property type="term" value="F:dipeptidyl-peptidase activity"/>
    <property type="evidence" value="ECO:0007669"/>
    <property type="project" value="InterPro"/>
</dbReference>
<dbReference type="NCBIfam" id="TIGR00976">
    <property type="entry name" value="CocE_NonD"/>
    <property type="match status" value="1"/>
</dbReference>
<dbReference type="InterPro" id="IPR005674">
    <property type="entry name" value="CocE/Ser_esterase"/>
</dbReference>
<feature type="domain" description="Xaa-Pro dipeptidyl-peptidase C-terminal" evidence="2">
    <location>
        <begin position="318"/>
        <end position="588"/>
    </location>
</feature>
<dbReference type="Pfam" id="PF02129">
    <property type="entry name" value="Peptidase_S15"/>
    <property type="match status" value="1"/>
</dbReference>
<dbReference type="SMART" id="SM00939">
    <property type="entry name" value="PepX_C"/>
    <property type="match status" value="1"/>
</dbReference>
<name>A0A060SZ48_BLAAD</name>
<sequence>MSNSFRKVDTTSYRYIVEENVDIPVKEFGTPIRCNVYRPKASEQGQKFPVIMTYGPYGKDIHYQFFNEKSYREVNPEQHSDHAVFEVPNPSYWTNNGYVVVRCDERGAGQSPGYLDVLSKSTIDGFFSAIEWAAEQPWSTGKIGLLGISYYAATQWGVAARNPKGLAAIVPWEGFSDYYRDSSRHGGILSNTFPRFWYEKQILSNQYGLPGRAARNWGHDTLEGDLSDEELKNNRHDLRDRLHETPYRDDPDAISREFNLANIRVPVLSVGNWGGYLLHLRGNIEGYNLVTSKFKYLRTIAGRHDLPFYYSEEVELQRSFLDAFLKGEDRVGWTVPGKVPPVDLVIRKGNAGVNNPEGEKMFPRRQENEWPIARTKYTKYYLSPSGEMTTAKPKIEEPQSLEYRTLTSPEDSDVVTFTTSPLDGELEITGHITAIVNVSVDADTDPGCPPPSDIDLFVTLRHIGVDGKEIFYSGTIGDPAAVCKGFLRVSHRKIQESHKLHRPYLPYRTYHKADLQVVKPGEIYKATIEIWPTSVVLEEGEKLRFEVSGGDTQGAGIFLHNDPRDRNIVIHGRKNRLHFGPGIENFVTLPVIPSK</sequence>
<dbReference type="PANTHER" id="PTHR43056">
    <property type="entry name" value="PEPTIDASE S9 PROLYL OLIGOPEPTIDASE"/>
    <property type="match status" value="1"/>
</dbReference>
<dbReference type="Gene3D" id="1.10.3020.20">
    <property type="match status" value="1"/>
</dbReference>
<dbReference type="Gene3D" id="3.40.50.1820">
    <property type="entry name" value="alpha/beta hydrolase"/>
    <property type="match status" value="1"/>
</dbReference>
<dbReference type="InterPro" id="IPR000383">
    <property type="entry name" value="Xaa-Pro-like_dom"/>
</dbReference>
<dbReference type="PhylomeDB" id="A0A060SZ48"/>
<dbReference type="EMBL" id="HG937693">
    <property type="protein sequence ID" value="CDP34145.1"/>
    <property type="molecule type" value="Genomic_DNA"/>
</dbReference>
<protein>
    <submittedName>
        <fullName evidence="3">ARAD1C05720p</fullName>
    </submittedName>
</protein>
<reference evidence="3" key="2">
    <citation type="submission" date="2014-06" db="EMBL/GenBank/DDBJ databases">
        <title>The complete genome of Blastobotrys (Arxula) adeninivorans LS3 - a yeast of biotechnological interest.</title>
        <authorList>
            <person name="Kunze G."/>
            <person name="Gaillardin C."/>
            <person name="Czernicka M."/>
            <person name="Durrens P."/>
            <person name="Martin T."/>
            <person name="Boer E."/>
            <person name="Gabaldon T."/>
            <person name="Cruz J."/>
            <person name="Talla E."/>
            <person name="Marck C."/>
            <person name="Goffeau A."/>
            <person name="Barbe V."/>
            <person name="Baret P."/>
            <person name="Baronian K."/>
            <person name="Beier S."/>
            <person name="Bleykasten C."/>
            <person name="Bode R."/>
            <person name="Casaregola S."/>
            <person name="Despons L."/>
            <person name="Fairhead C."/>
            <person name="Giersberg M."/>
            <person name="Gierski P."/>
            <person name="Hahnel U."/>
            <person name="Hartmann A."/>
            <person name="Jankowska D."/>
            <person name="Jubin C."/>
            <person name="Jung P."/>
            <person name="Lafontaine I."/>
            <person name="Leh-Louis V."/>
            <person name="Lemaire M."/>
            <person name="Marcet-Houben M."/>
            <person name="Mascher M."/>
            <person name="Morel G."/>
            <person name="Richard G.-F."/>
            <person name="Riechen J."/>
            <person name="Sacerdot C."/>
            <person name="Sarkar A."/>
            <person name="Savel G."/>
            <person name="Schacherer J."/>
            <person name="Sherman D."/>
            <person name="Straub M.-L."/>
            <person name="Stein N."/>
            <person name="Thierry A."/>
            <person name="Trautwein-Schult A."/>
            <person name="Westhof E."/>
            <person name="Worch S."/>
            <person name="Dujon B."/>
            <person name="Souciet J.-L."/>
            <person name="Wincker P."/>
            <person name="Scholz U."/>
            <person name="Neuveglise N."/>
        </authorList>
    </citation>
    <scope>NUCLEOTIDE SEQUENCE</scope>
    <source>
        <strain evidence="3">LS3</strain>
    </source>
</reference>
<dbReference type="Gene3D" id="2.60.120.260">
    <property type="entry name" value="Galactose-binding domain-like"/>
    <property type="match status" value="1"/>
</dbReference>